<proteinExistence type="predicted"/>
<evidence type="ECO:0000256" key="4">
    <source>
        <dbReference type="ARBA" id="ARBA00022840"/>
    </source>
</evidence>
<sequence length="1094" mass="121669">MNVTKYVRRGRGRGSGRGRGRGRGRGFIPHVITLDDDDDELCNMAFAQFELESNALTKSFEELNTASELQGFDTTSGVFNKEKGSPAVTAELRKNTELQSLLDEIKEKLSISVANSTFEMDLTSTSGIFDQSFNQTFGEKNIDYTLSHPKLTILKNLVQQHFLDYSIRNDTTRVMIFSQYRDSVQEIGNMLNSLRPMVKPIVFIGQSSAGTTGKGLKQKEQVQVVQRFRDGGFNVLVSTCVGEEGLDIGEVDLIICFDASSSPTRLIQRMGRTGRQRAGKTIFLVTRGKEEEKYRKSFSQHSSISNSINNPKKLEPYLYKCSPRMVPVGVEPTCYKMSVILSSEQNSTPDEIVSLDEDDEFQDRIKVKSKNETKKSALTKRTRESSKTTKKSGVRKKPSHTISKMFKEVEKKVSQAEVVPDTVISDLSNTDYEELPYDYQDDSHNTLPDIPRAYQRDSIFVQIFDMEKERRTEWKPCVSFAKTSRVSTYDVLAIHSVEPQSILLDEEELAEVEFNVKSRASFSGNSSAYCGCGNLREKDFAATIDSDGSSVAFLDGTVDNSNLVVPSQSSSTTNPSFQAEEEDSSDSLNEFPPSPEINRTGFLSRILEQKAKSRSTTHVQTSKIKYYSAAVPNPPPQPTNEWPTTSVDQATSQSSIGVVKKFKFRKKGFEDILKQQSQSCTTTWRNQNQTTKSALPGGIQISTTQPQPEVEPTSVKSLSVRKSRPSAFNLKIASEAENSSPVTTVGNQNSGFTSESRIFTKRYSDISDKSASPPSLFDVIRASSNQTVPMDEDQTEFMPAPALQCLSNVFQMPEPLTRGLKNEDTVRKSPSTVSQKNPAKQNQVFAFKASATAKPTTSGMIQGISPIRSLPFDTSPSIFKSPHAVAARPSRFSPFNKSILSSASSSSVSTSSSRGRLCFIDKCPPRNRRKRNPFIESEAEVSGDESEQSFDEDDMNEFEGLDDFDDSFVTFDDSFTISDSQQFRYLESVKDAAPVGLGRVEKPLSPRASGVNDDGSGESYYEEDSICQEEVEYMDVGVFTQAMNAAVVDLALNGRSQGRQTRRAKREALNSTEVVKQSKQRRRIVMMEDSSDED</sequence>
<dbReference type="PANTHER" id="PTHR14025">
    <property type="entry name" value="FANCONI ANEMIA GROUP M FANCM FAMILY MEMBER"/>
    <property type="match status" value="1"/>
</dbReference>
<dbReference type="CDD" id="cd18801">
    <property type="entry name" value="SF2_C_FANCM_Hef"/>
    <property type="match status" value="1"/>
</dbReference>
<feature type="region of interest" description="Disordered" evidence="5">
    <location>
        <begin position="1053"/>
        <end position="1094"/>
    </location>
</feature>
<organism evidence="7 8">
    <name type="scientific">Orchesella dallaii</name>
    <dbReference type="NCBI Taxonomy" id="48710"/>
    <lineage>
        <taxon>Eukaryota</taxon>
        <taxon>Metazoa</taxon>
        <taxon>Ecdysozoa</taxon>
        <taxon>Arthropoda</taxon>
        <taxon>Hexapoda</taxon>
        <taxon>Collembola</taxon>
        <taxon>Entomobryomorpha</taxon>
        <taxon>Entomobryoidea</taxon>
        <taxon>Orchesellidae</taxon>
        <taxon>Orchesellinae</taxon>
        <taxon>Orchesella</taxon>
    </lineage>
</organism>
<feature type="compositionally biased region" description="Basic and acidic residues" evidence="5">
    <location>
        <begin position="372"/>
        <end position="387"/>
    </location>
</feature>
<dbReference type="SMART" id="SM00490">
    <property type="entry name" value="HELICc"/>
    <property type="match status" value="1"/>
</dbReference>
<feature type="region of interest" description="Disordered" evidence="5">
    <location>
        <begin position="627"/>
        <end position="651"/>
    </location>
</feature>
<feature type="region of interest" description="Disordered" evidence="5">
    <location>
        <begin position="929"/>
        <end position="951"/>
    </location>
</feature>
<dbReference type="Gene3D" id="3.40.50.300">
    <property type="entry name" value="P-loop containing nucleotide triphosphate hydrolases"/>
    <property type="match status" value="1"/>
</dbReference>
<evidence type="ECO:0000313" key="8">
    <source>
        <dbReference type="Proteomes" id="UP001642540"/>
    </source>
</evidence>
<feature type="domain" description="Helicase C-terminal" evidence="6">
    <location>
        <begin position="157"/>
        <end position="315"/>
    </location>
</feature>
<dbReference type="EMBL" id="CAXLJM020000119">
    <property type="protein sequence ID" value="CAL8137703.1"/>
    <property type="molecule type" value="Genomic_DNA"/>
</dbReference>
<keyword evidence="2" id="KW-0378">Hydrolase</keyword>
<feature type="region of interest" description="Disordered" evidence="5">
    <location>
        <begin position="1"/>
        <end position="22"/>
    </location>
</feature>
<reference evidence="7 8" key="1">
    <citation type="submission" date="2024-08" db="EMBL/GenBank/DDBJ databases">
        <authorList>
            <person name="Cucini C."/>
            <person name="Frati F."/>
        </authorList>
    </citation>
    <scope>NUCLEOTIDE SEQUENCE [LARGE SCALE GENOMIC DNA]</scope>
</reference>
<keyword evidence="4" id="KW-0067">ATP-binding</keyword>
<feature type="region of interest" description="Disordered" evidence="5">
    <location>
        <begin position="372"/>
        <end position="400"/>
    </location>
</feature>
<evidence type="ECO:0000256" key="2">
    <source>
        <dbReference type="ARBA" id="ARBA00022801"/>
    </source>
</evidence>
<dbReference type="PROSITE" id="PS51194">
    <property type="entry name" value="HELICASE_CTER"/>
    <property type="match status" value="1"/>
</dbReference>
<gene>
    <name evidence="7" type="ORF">ODALV1_LOCUS27040</name>
</gene>
<dbReference type="Pfam" id="PF00271">
    <property type="entry name" value="Helicase_C"/>
    <property type="match status" value="1"/>
</dbReference>
<feature type="compositionally biased region" description="Basic residues" evidence="5">
    <location>
        <begin position="388"/>
        <end position="399"/>
    </location>
</feature>
<keyword evidence="1" id="KW-0547">Nucleotide-binding</keyword>
<dbReference type="Proteomes" id="UP001642540">
    <property type="component" value="Unassembled WGS sequence"/>
</dbReference>
<feature type="compositionally biased region" description="Acidic residues" evidence="5">
    <location>
        <begin position="937"/>
        <end position="951"/>
    </location>
</feature>
<feature type="compositionally biased region" description="Polar residues" evidence="5">
    <location>
        <begin position="563"/>
        <end position="577"/>
    </location>
</feature>
<evidence type="ECO:0000256" key="3">
    <source>
        <dbReference type="ARBA" id="ARBA00022806"/>
    </source>
</evidence>
<dbReference type="PANTHER" id="PTHR14025:SF20">
    <property type="entry name" value="FANCONI ANEMIA GROUP M PROTEIN"/>
    <property type="match status" value="1"/>
</dbReference>
<protein>
    <recommendedName>
        <fullName evidence="6">Helicase C-terminal domain-containing protein</fullName>
    </recommendedName>
</protein>
<evidence type="ECO:0000313" key="7">
    <source>
        <dbReference type="EMBL" id="CAL8137703.1"/>
    </source>
</evidence>
<comment type="caution">
    <text evidence="7">The sequence shown here is derived from an EMBL/GenBank/DDBJ whole genome shotgun (WGS) entry which is preliminary data.</text>
</comment>
<keyword evidence="8" id="KW-1185">Reference proteome</keyword>
<feature type="compositionally biased region" description="Polar residues" evidence="5">
    <location>
        <begin position="683"/>
        <end position="693"/>
    </location>
</feature>
<evidence type="ECO:0000256" key="5">
    <source>
        <dbReference type="SAM" id="MobiDB-lite"/>
    </source>
</evidence>
<evidence type="ECO:0000256" key="1">
    <source>
        <dbReference type="ARBA" id="ARBA00022741"/>
    </source>
</evidence>
<name>A0ABP1RX33_9HEXA</name>
<feature type="region of interest" description="Disordered" evidence="5">
    <location>
        <begin position="683"/>
        <end position="713"/>
    </location>
</feature>
<evidence type="ECO:0000259" key="6">
    <source>
        <dbReference type="PROSITE" id="PS51194"/>
    </source>
</evidence>
<dbReference type="SUPFAM" id="SSF52540">
    <property type="entry name" value="P-loop containing nucleoside triphosphate hydrolases"/>
    <property type="match status" value="1"/>
</dbReference>
<dbReference type="InterPro" id="IPR001650">
    <property type="entry name" value="Helicase_C-like"/>
</dbReference>
<keyword evidence="3" id="KW-0347">Helicase</keyword>
<feature type="region of interest" description="Disordered" evidence="5">
    <location>
        <begin position="563"/>
        <end position="596"/>
    </location>
</feature>
<dbReference type="InterPro" id="IPR027417">
    <property type="entry name" value="P-loop_NTPase"/>
</dbReference>
<feature type="region of interest" description="Disordered" evidence="5">
    <location>
        <begin position="1000"/>
        <end position="1020"/>
    </location>
</feature>
<accession>A0ABP1RX33</accession>